<dbReference type="Pfam" id="PF03328">
    <property type="entry name" value="HpcH_HpaI"/>
    <property type="match status" value="1"/>
</dbReference>
<dbReference type="GO" id="GO:0016829">
    <property type="term" value="F:lyase activity"/>
    <property type="evidence" value="ECO:0007669"/>
    <property type="project" value="UniProtKB-KW"/>
</dbReference>
<dbReference type="PANTHER" id="PTHR30502">
    <property type="entry name" value="2-KETO-3-DEOXY-L-RHAMNONATE ALDOLASE"/>
    <property type="match status" value="1"/>
</dbReference>
<evidence type="ECO:0000259" key="4">
    <source>
        <dbReference type="Pfam" id="PF03328"/>
    </source>
</evidence>
<comment type="caution">
    <text evidence="5">The sequence shown here is derived from an EMBL/GenBank/DDBJ whole genome shotgun (WGS) entry which is preliminary data.</text>
</comment>
<accession>A0ABV7FSN4</accession>
<feature type="domain" description="HpcH/HpaI aldolase/citrate lyase" evidence="4">
    <location>
        <begin position="15"/>
        <end position="234"/>
    </location>
</feature>
<dbReference type="Gene3D" id="3.20.20.60">
    <property type="entry name" value="Phosphoenolpyruvate-binding domains"/>
    <property type="match status" value="1"/>
</dbReference>
<dbReference type="InterPro" id="IPR005000">
    <property type="entry name" value="Aldolase/citrate-lyase_domain"/>
</dbReference>
<keyword evidence="2" id="KW-0479">Metal-binding</keyword>
<sequence>MNLKQRLQTREPTLGTFVKTTHYHNTEVLSRTALHVLCLDAEHAPFDRSDLDKCVLAARASQKPVLVRIPDSESATILNTLDIGATGIVVPHVKTAEQINDIIKYCYFGDGGRGYAGSSRFAEYTTSTIADNLAKNRSQTCVIAQIEDLCALDQLDAICQVEHLDCLFIGTMDLTVALKANSPKDASVERVITNIVETARRHNVTLGMFVSDLNELPDWLNKGVSLFLLGSDHSFILSGAKQLSATFDAAQSTIA</sequence>
<evidence type="ECO:0000256" key="1">
    <source>
        <dbReference type="ARBA" id="ARBA00005568"/>
    </source>
</evidence>
<dbReference type="PANTHER" id="PTHR30502:SF0">
    <property type="entry name" value="PHOSPHOENOLPYRUVATE CARBOXYLASE FAMILY PROTEIN"/>
    <property type="match status" value="1"/>
</dbReference>
<dbReference type="InterPro" id="IPR015813">
    <property type="entry name" value="Pyrv/PenolPyrv_kinase-like_dom"/>
</dbReference>
<dbReference type="InterPro" id="IPR040442">
    <property type="entry name" value="Pyrv_kinase-like_dom_sf"/>
</dbReference>
<gene>
    <name evidence="5" type="ORF">ACFOHL_12675</name>
</gene>
<dbReference type="EMBL" id="JBHRSW010000023">
    <property type="protein sequence ID" value="MFC3122476.1"/>
    <property type="molecule type" value="Genomic_DNA"/>
</dbReference>
<evidence type="ECO:0000256" key="2">
    <source>
        <dbReference type="ARBA" id="ARBA00022723"/>
    </source>
</evidence>
<comment type="similarity">
    <text evidence="1">Belongs to the HpcH/HpaI aldolase family.</text>
</comment>
<proteinExistence type="inferred from homology"/>
<evidence type="ECO:0000313" key="5">
    <source>
        <dbReference type="EMBL" id="MFC3122476.1"/>
    </source>
</evidence>
<reference evidence="6" key="1">
    <citation type="journal article" date="2019" name="Int. J. Syst. Evol. Microbiol.">
        <title>The Global Catalogue of Microorganisms (GCM) 10K type strain sequencing project: providing services to taxonomists for standard genome sequencing and annotation.</title>
        <authorList>
            <consortium name="The Broad Institute Genomics Platform"/>
            <consortium name="The Broad Institute Genome Sequencing Center for Infectious Disease"/>
            <person name="Wu L."/>
            <person name="Ma J."/>
        </authorList>
    </citation>
    <scope>NUCLEOTIDE SEQUENCE [LARGE SCALE GENOMIC DNA]</scope>
    <source>
        <strain evidence="6">KCTC 52473</strain>
    </source>
</reference>
<keyword evidence="3 5" id="KW-0456">Lyase</keyword>
<dbReference type="RefSeq" id="WP_376920609.1">
    <property type="nucleotide sequence ID" value="NZ_JBHRSW010000023.1"/>
</dbReference>
<dbReference type="SUPFAM" id="SSF51621">
    <property type="entry name" value="Phosphoenolpyruvate/pyruvate domain"/>
    <property type="match status" value="1"/>
</dbReference>
<name>A0ABV7FSN4_9ALTE</name>
<dbReference type="InterPro" id="IPR050251">
    <property type="entry name" value="HpcH-HpaI_aldolase"/>
</dbReference>
<evidence type="ECO:0000256" key="3">
    <source>
        <dbReference type="ARBA" id="ARBA00023239"/>
    </source>
</evidence>
<evidence type="ECO:0000313" key="6">
    <source>
        <dbReference type="Proteomes" id="UP001595478"/>
    </source>
</evidence>
<keyword evidence="6" id="KW-1185">Reference proteome</keyword>
<dbReference type="Proteomes" id="UP001595478">
    <property type="component" value="Unassembled WGS sequence"/>
</dbReference>
<protein>
    <submittedName>
        <fullName evidence="5">HpcH/HpaI aldolase/citrate lyase family protein</fullName>
    </submittedName>
</protein>
<organism evidence="5 6">
    <name type="scientific">Agaribacter flavus</name>
    <dbReference type="NCBI Taxonomy" id="1902781"/>
    <lineage>
        <taxon>Bacteria</taxon>
        <taxon>Pseudomonadati</taxon>
        <taxon>Pseudomonadota</taxon>
        <taxon>Gammaproteobacteria</taxon>
        <taxon>Alteromonadales</taxon>
        <taxon>Alteromonadaceae</taxon>
        <taxon>Agaribacter</taxon>
    </lineage>
</organism>